<proteinExistence type="predicted"/>
<organism evidence="1 2">
    <name type="scientific">Catharanthus roseus</name>
    <name type="common">Madagascar periwinkle</name>
    <name type="synonym">Vinca rosea</name>
    <dbReference type="NCBI Taxonomy" id="4058"/>
    <lineage>
        <taxon>Eukaryota</taxon>
        <taxon>Viridiplantae</taxon>
        <taxon>Streptophyta</taxon>
        <taxon>Embryophyta</taxon>
        <taxon>Tracheophyta</taxon>
        <taxon>Spermatophyta</taxon>
        <taxon>Magnoliopsida</taxon>
        <taxon>eudicotyledons</taxon>
        <taxon>Gunneridae</taxon>
        <taxon>Pentapetalae</taxon>
        <taxon>asterids</taxon>
        <taxon>lamiids</taxon>
        <taxon>Gentianales</taxon>
        <taxon>Apocynaceae</taxon>
        <taxon>Rauvolfioideae</taxon>
        <taxon>Vinceae</taxon>
        <taxon>Catharanthinae</taxon>
        <taxon>Catharanthus</taxon>
    </lineage>
</organism>
<name>A0ACC0CBC9_CATRO</name>
<sequence>MKIRPKDIGGENHSYSEFNRGSVLFTLRIHHGGTFFEDKYSGGTVDFVDYCHVYKFTMLDLDHFSKLLGYEKVTEYKYFVEGAKGAKFLTLLLSEMDISILCEHGALIGLQMSFWFRSQIL</sequence>
<dbReference type="EMBL" id="CM044701">
    <property type="protein sequence ID" value="KAI5682094.1"/>
    <property type="molecule type" value="Genomic_DNA"/>
</dbReference>
<protein>
    <submittedName>
        <fullName evidence="1">Uncharacterized protein</fullName>
    </submittedName>
</protein>
<evidence type="ECO:0000313" key="2">
    <source>
        <dbReference type="Proteomes" id="UP001060085"/>
    </source>
</evidence>
<keyword evidence="2" id="KW-1185">Reference proteome</keyword>
<dbReference type="Proteomes" id="UP001060085">
    <property type="component" value="Linkage Group LG01"/>
</dbReference>
<accession>A0ACC0CBC9</accession>
<reference evidence="2" key="1">
    <citation type="journal article" date="2023" name="Nat. Plants">
        <title>Single-cell RNA sequencing provides a high-resolution roadmap for understanding the multicellular compartmentation of specialized metabolism.</title>
        <authorList>
            <person name="Sun S."/>
            <person name="Shen X."/>
            <person name="Li Y."/>
            <person name="Li Y."/>
            <person name="Wang S."/>
            <person name="Li R."/>
            <person name="Zhang H."/>
            <person name="Shen G."/>
            <person name="Guo B."/>
            <person name="Wei J."/>
            <person name="Xu J."/>
            <person name="St-Pierre B."/>
            <person name="Chen S."/>
            <person name="Sun C."/>
        </authorList>
    </citation>
    <scope>NUCLEOTIDE SEQUENCE [LARGE SCALE GENOMIC DNA]</scope>
</reference>
<evidence type="ECO:0000313" key="1">
    <source>
        <dbReference type="EMBL" id="KAI5682094.1"/>
    </source>
</evidence>
<comment type="caution">
    <text evidence="1">The sequence shown here is derived from an EMBL/GenBank/DDBJ whole genome shotgun (WGS) entry which is preliminary data.</text>
</comment>
<gene>
    <name evidence="1" type="ORF">M9H77_03322</name>
</gene>